<proteinExistence type="predicted"/>
<protein>
    <submittedName>
        <fullName evidence="6">WD40-repeat-containing domain protein</fullName>
    </submittedName>
</protein>
<keyword evidence="2" id="KW-0677">Repeat</keyword>
<sequence length="619" mass="65449">MHQKTSAVRLSQLDKESAELRDENAQLHIRLAGHQEATAANWQKQAKDAQAQVSQLEREVAGLYRDKARILEEVVSSTSHATAAKEEAERLGLELEQARLQVSKQREVLASTEADLTTECTAREAASGELQASFDAREAALAEAERLRSENAGLVRRLMQTKEREIDRMNEINKQHEQMLEQAAVLRKEAAAEREMATLLKQSAISEAARVNTAEGGDASGARPLSGAAQGLKAAFGGRSLRDVLGLQSSSAQSRSRSGTVAGGAKGEAGAAAGIEQLLGRIPGEAQLTLPEAPYRTVAAHKGACCSVATQAPAGHLAASCGTDHIVQVWDMHLVGTGSGPSNTLRGMTAAVNDVAFTSDGAHVIAAGTDKSLYLWDLSTGQTRHILTGHAGPVGSVAVHPTDPRLAMSCGEDRALKLWDLSRGFCARSIPCTKMPNVLACSREGSVLATGHLDGSVCLWDVRQCQKGDSNPITKLQVHTQLVTSLVATYSDGLLLTASKDNSLALLDFRTMSTVRQLRAPAFTTSTVGSLGKGRCKVAASPTERYVAAGGDDGGLYVWDLHQDPAAGQKGMGSHCTILRQKAQRRAEPVIAASWGSDGATVISADKSGSVSFWSLAGL</sequence>
<feature type="coiled-coil region" evidence="4">
    <location>
        <begin position="10"/>
        <end position="193"/>
    </location>
</feature>
<accession>A0ABQ7G2R4</accession>
<dbReference type="InterPro" id="IPR045160">
    <property type="entry name" value="ATG16"/>
</dbReference>
<keyword evidence="7" id="KW-1185">Reference proteome</keyword>
<gene>
    <name evidence="6" type="ORF">DUNSADRAFT_16861</name>
</gene>
<dbReference type="PROSITE" id="PS50082">
    <property type="entry name" value="WD_REPEATS_2"/>
    <property type="match status" value="4"/>
</dbReference>
<evidence type="ECO:0000313" key="7">
    <source>
        <dbReference type="Proteomes" id="UP000815325"/>
    </source>
</evidence>
<dbReference type="InterPro" id="IPR019775">
    <property type="entry name" value="WD40_repeat_CS"/>
</dbReference>
<dbReference type="EMBL" id="MU070233">
    <property type="protein sequence ID" value="KAF5828888.1"/>
    <property type="molecule type" value="Genomic_DNA"/>
</dbReference>
<feature type="repeat" description="WD" evidence="3">
    <location>
        <begin position="538"/>
        <end position="561"/>
    </location>
</feature>
<reference evidence="6" key="1">
    <citation type="submission" date="2017-08" db="EMBL/GenBank/DDBJ databases">
        <authorList>
            <person name="Polle J.E."/>
            <person name="Barry K."/>
            <person name="Cushman J."/>
            <person name="Schmutz J."/>
            <person name="Tran D."/>
            <person name="Hathwaick L.T."/>
            <person name="Yim W.C."/>
            <person name="Jenkins J."/>
            <person name="Mckie-Krisberg Z.M."/>
            <person name="Prochnik S."/>
            <person name="Lindquist E."/>
            <person name="Dockter R.B."/>
            <person name="Adam C."/>
            <person name="Molina H."/>
            <person name="Bunkerborg J."/>
            <person name="Jin E."/>
            <person name="Buchheim M."/>
            <person name="Magnuson J."/>
        </authorList>
    </citation>
    <scope>NUCLEOTIDE SEQUENCE</scope>
    <source>
        <strain evidence="6">CCAP 19/18</strain>
    </source>
</reference>
<evidence type="ECO:0000256" key="1">
    <source>
        <dbReference type="ARBA" id="ARBA00022574"/>
    </source>
</evidence>
<comment type="caution">
    <text evidence="6">The sequence shown here is derived from an EMBL/GenBank/DDBJ whole genome shotgun (WGS) entry which is preliminary data.</text>
</comment>
<organism evidence="6 7">
    <name type="scientific">Dunaliella salina</name>
    <name type="common">Green alga</name>
    <name type="synonym">Protococcus salinus</name>
    <dbReference type="NCBI Taxonomy" id="3046"/>
    <lineage>
        <taxon>Eukaryota</taxon>
        <taxon>Viridiplantae</taxon>
        <taxon>Chlorophyta</taxon>
        <taxon>core chlorophytes</taxon>
        <taxon>Chlorophyceae</taxon>
        <taxon>CS clade</taxon>
        <taxon>Chlamydomonadales</taxon>
        <taxon>Dunaliellaceae</taxon>
        <taxon>Dunaliella</taxon>
    </lineage>
</organism>
<evidence type="ECO:0000313" key="6">
    <source>
        <dbReference type="EMBL" id="KAF5828888.1"/>
    </source>
</evidence>
<evidence type="ECO:0000256" key="5">
    <source>
        <dbReference type="SAM" id="MobiDB-lite"/>
    </source>
</evidence>
<name>A0ABQ7G2R4_DUNSA</name>
<feature type="compositionally biased region" description="Low complexity" evidence="5">
    <location>
        <begin position="248"/>
        <end position="260"/>
    </location>
</feature>
<keyword evidence="1 3" id="KW-0853">WD repeat</keyword>
<feature type="repeat" description="WD" evidence="3">
    <location>
        <begin position="345"/>
        <end position="386"/>
    </location>
</feature>
<dbReference type="PANTHER" id="PTHR19878">
    <property type="entry name" value="AUTOPHAGY PROTEIN 16-LIKE"/>
    <property type="match status" value="1"/>
</dbReference>
<dbReference type="SMART" id="SM00320">
    <property type="entry name" value="WD40"/>
    <property type="match status" value="7"/>
</dbReference>
<dbReference type="InterPro" id="IPR001680">
    <property type="entry name" value="WD40_rpt"/>
</dbReference>
<dbReference type="InterPro" id="IPR036322">
    <property type="entry name" value="WD40_repeat_dom_sf"/>
</dbReference>
<evidence type="ECO:0000256" key="4">
    <source>
        <dbReference type="SAM" id="Coils"/>
    </source>
</evidence>
<dbReference type="PROSITE" id="PS00678">
    <property type="entry name" value="WD_REPEATS_1"/>
    <property type="match status" value="3"/>
</dbReference>
<dbReference type="PROSITE" id="PS50294">
    <property type="entry name" value="WD_REPEATS_REGION"/>
    <property type="match status" value="2"/>
</dbReference>
<keyword evidence="4" id="KW-0175">Coiled coil</keyword>
<dbReference type="SUPFAM" id="SSF50978">
    <property type="entry name" value="WD40 repeat-like"/>
    <property type="match status" value="1"/>
</dbReference>
<dbReference type="Pfam" id="PF00400">
    <property type="entry name" value="WD40"/>
    <property type="match status" value="5"/>
</dbReference>
<dbReference type="PANTHER" id="PTHR19878:SF8">
    <property type="entry name" value="AUTOPHAGY-RELATED 16, ISOFORM F"/>
    <property type="match status" value="1"/>
</dbReference>
<dbReference type="Gene3D" id="2.130.10.10">
    <property type="entry name" value="YVTN repeat-like/Quinoprotein amine dehydrogenase"/>
    <property type="match status" value="3"/>
</dbReference>
<feature type="repeat" description="WD" evidence="3">
    <location>
        <begin position="387"/>
        <end position="429"/>
    </location>
</feature>
<evidence type="ECO:0000256" key="2">
    <source>
        <dbReference type="ARBA" id="ARBA00022737"/>
    </source>
</evidence>
<dbReference type="Proteomes" id="UP000815325">
    <property type="component" value="Unassembled WGS sequence"/>
</dbReference>
<dbReference type="InterPro" id="IPR015943">
    <property type="entry name" value="WD40/YVTN_repeat-like_dom_sf"/>
</dbReference>
<dbReference type="CDD" id="cd00200">
    <property type="entry name" value="WD40"/>
    <property type="match status" value="1"/>
</dbReference>
<feature type="repeat" description="WD" evidence="3">
    <location>
        <begin position="476"/>
        <end position="517"/>
    </location>
</feature>
<feature type="region of interest" description="Disordered" evidence="5">
    <location>
        <begin position="247"/>
        <end position="266"/>
    </location>
</feature>
<evidence type="ECO:0000256" key="3">
    <source>
        <dbReference type="PROSITE-ProRule" id="PRU00221"/>
    </source>
</evidence>